<keyword evidence="1" id="KW-1133">Transmembrane helix</keyword>
<dbReference type="Proteomes" id="UP000260457">
    <property type="component" value="Chromosome"/>
</dbReference>
<evidence type="ECO:0000313" key="3">
    <source>
        <dbReference type="Proteomes" id="UP000260457"/>
    </source>
</evidence>
<keyword evidence="3" id="KW-1185">Reference proteome</keyword>
<reference evidence="2 3" key="1">
    <citation type="submission" date="2018-07" db="EMBL/GenBank/DDBJ databases">
        <title>The molecular basis for the intramolecular migration of carboxyl group in the catabolism of para-hydroxybenzoate via gentisate.</title>
        <authorList>
            <person name="Zhao H."/>
            <person name="Xu Y."/>
            <person name="Lin S."/>
            <person name="Spain J.C."/>
            <person name="Zhou N.-Y."/>
        </authorList>
    </citation>
    <scope>NUCLEOTIDE SEQUENCE [LARGE SCALE GENOMIC DNA]</scope>
    <source>
        <strain evidence="2 3">PHB-7a</strain>
    </source>
</reference>
<keyword evidence="1" id="KW-0812">Transmembrane</keyword>
<feature type="transmembrane region" description="Helical" evidence="1">
    <location>
        <begin position="12"/>
        <end position="31"/>
    </location>
</feature>
<feature type="transmembrane region" description="Helical" evidence="1">
    <location>
        <begin position="37"/>
        <end position="55"/>
    </location>
</feature>
<sequence length="61" mass="6950">MEGWAFFINRVLVSLAIIIFILNFFISPVFFGEEPSSNGTFIGLILLCICLIRLIDEVKKK</sequence>
<name>A0ABM6XHL7_9BACI</name>
<evidence type="ECO:0000256" key="1">
    <source>
        <dbReference type="SAM" id="Phobius"/>
    </source>
</evidence>
<dbReference type="EMBL" id="CP030926">
    <property type="protein sequence ID" value="AXN37943.1"/>
    <property type="molecule type" value="Genomic_DNA"/>
</dbReference>
<organism evidence="2 3">
    <name type="scientific">Peribacillus butanolivorans</name>
    <dbReference type="NCBI Taxonomy" id="421767"/>
    <lineage>
        <taxon>Bacteria</taxon>
        <taxon>Bacillati</taxon>
        <taxon>Bacillota</taxon>
        <taxon>Bacilli</taxon>
        <taxon>Bacillales</taxon>
        <taxon>Bacillaceae</taxon>
        <taxon>Peribacillus</taxon>
    </lineage>
</organism>
<protein>
    <submittedName>
        <fullName evidence="2">Uncharacterized protein</fullName>
    </submittedName>
</protein>
<evidence type="ECO:0000313" key="2">
    <source>
        <dbReference type="EMBL" id="AXN37943.1"/>
    </source>
</evidence>
<accession>A0ABM6XHL7</accession>
<gene>
    <name evidence="2" type="ORF">DTO10_05555</name>
</gene>
<proteinExistence type="predicted"/>
<keyword evidence="1" id="KW-0472">Membrane</keyword>